<accession>R7YM29</accession>
<evidence type="ECO:0000313" key="3">
    <source>
        <dbReference type="Proteomes" id="UP000016924"/>
    </source>
</evidence>
<proteinExistence type="predicted"/>
<gene>
    <name evidence="2" type="ORF">W97_02191</name>
</gene>
<feature type="domain" description="Heterokaryon incompatibility" evidence="1">
    <location>
        <begin position="44"/>
        <end position="196"/>
    </location>
</feature>
<reference evidence="3" key="1">
    <citation type="submission" date="2012-06" db="EMBL/GenBank/DDBJ databases">
        <title>The genome sequence of Coniosporium apollinis CBS 100218.</title>
        <authorList>
            <consortium name="The Broad Institute Genome Sequencing Platform"/>
            <person name="Cuomo C."/>
            <person name="Gorbushina A."/>
            <person name="Noack S."/>
            <person name="Walker B."/>
            <person name="Young S.K."/>
            <person name="Zeng Q."/>
            <person name="Gargeya S."/>
            <person name="Fitzgerald M."/>
            <person name="Haas B."/>
            <person name="Abouelleil A."/>
            <person name="Alvarado L."/>
            <person name="Arachchi H.M."/>
            <person name="Berlin A.M."/>
            <person name="Chapman S.B."/>
            <person name="Goldberg J."/>
            <person name="Griggs A."/>
            <person name="Gujja S."/>
            <person name="Hansen M."/>
            <person name="Howarth C."/>
            <person name="Imamovic A."/>
            <person name="Larimer J."/>
            <person name="McCowan C."/>
            <person name="Montmayeur A."/>
            <person name="Murphy C."/>
            <person name="Neiman D."/>
            <person name="Pearson M."/>
            <person name="Priest M."/>
            <person name="Roberts A."/>
            <person name="Saif S."/>
            <person name="Shea T."/>
            <person name="Sisk P."/>
            <person name="Sykes S."/>
            <person name="Wortman J."/>
            <person name="Nusbaum C."/>
            <person name="Birren B."/>
        </authorList>
    </citation>
    <scope>NUCLEOTIDE SEQUENCE [LARGE SCALE GENOMIC DNA]</scope>
    <source>
        <strain evidence="3">CBS 100218</strain>
    </source>
</reference>
<dbReference type="PANTHER" id="PTHR24148:SF64">
    <property type="entry name" value="HETEROKARYON INCOMPATIBILITY DOMAIN-CONTAINING PROTEIN"/>
    <property type="match status" value="1"/>
</dbReference>
<dbReference type="EMBL" id="JH767561">
    <property type="protein sequence ID" value="EON62965.1"/>
    <property type="molecule type" value="Genomic_DNA"/>
</dbReference>
<evidence type="ECO:0000313" key="2">
    <source>
        <dbReference type="EMBL" id="EON62965.1"/>
    </source>
</evidence>
<dbReference type="InterPro" id="IPR052895">
    <property type="entry name" value="HetReg/Transcr_Mod"/>
</dbReference>
<dbReference type="Proteomes" id="UP000016924">
    <property type="component" value="Unassembled WGS sequence"/>
</dbReference>
<dbReference type="eggNOG" id="ENOG502S2V9">
    <property type="taxonomic scope" value="Eukaryota"/>
</dbReference>
<dbReference type="PANTHER" id="PTHR24148">
    <property type="entry name" value="ANKYRIN REPEAT DOMAIN-CONTAINING PROTEIN 39 HOMOLOG-RELATED"/>
    <property type="match status" value="1"/>
</dbReference>
<dbReference type="Pfam" id="PF26639">
    <property type="entry name" value="Het-6_barrel"/>
    <property type="match status" value="1"/>
</dbReference>
<keyword evidence="3" id="KW-1185">Reference proteome</keyword>
<dbReference type="InterPro" id="IPR010730">
    <property type="entry name" value="HET"/>
</dbReference>
<dbReference type="OMA" id="WHSINRT"/>
<name>R7YM29_CONA1</name>
<dbReference type="HOGENOM" id="CLU_004184_7_5_1"/>
<organism evidence="2 3">
    <name type="scientific">Coniosporium apollinis (strain CBS 100218)</name>
    <name type="common">Rock-inhabiting black yeast</name>
    <dbReference type="NCBI Taxonomy" id="1168221"/>
    <lineage>
        <taxon>Eukaryota</taxon>
        <taxon>Fungi</taxon>
        <taxon>Dikarya</taxon>
        <taxon>Ascomycota</taxon>
        <taxon>Pezizomycotina</taxon>
        <taxon>Dothideomycetes</taxon>
        <taxon>Dothideomycetes incertae sedis</taxon>
        <taxon>Coniosporium</taxon>
    </lineage>
</organism>
<dbReference type="Pfam" id="PF06985">
    <property type="entry name" value="HET"/>
    <property type="match status" value="1"/>
</dbReference>
<dbReference type="AlphaFoldDB" id="R7YM29"/>
<dbReference type="RefSeq" id="XP_007778282.1">
    <property type="nucleotide sequence ID" value="XM_007780092.1"/>
</dbReference>
<evidence type="ECO:0000259" key="1">
    <source>
        <dbReference type="Pfam" id="PF06985"/>
    </source>
</evidence>
<dbReference type="OrthoDB" id="2157530at2759"/>
<dbReference type="GeneID" id="19899502"/>
<sequence>MLPYHYEPLRQADSFRTLLLHPGEQDDPITCSLALEDIKTAASYEAISYAWGNSNNQRQITCDRRSIYITASLWTALQRQRLPDKARRLWADAICINQQDEKERGHQVTIMGRIFKSARRVLVWLGPDIDGEAEDNFALLREVCDVVTNSLEKYGSYSAIPDVPPEDLYQYDELRWTSLARMFDLPWFSRLWIIQEVGLARYALMFYGNAEIEWSAVYRAAKDISQRMTAIGRSFNVRVYHVVDIVDVFSFKEGETQIPYCEDFVDVLYTACGSLASDPRDYIYAFLAHPTAKSEAGTIVPADYTLSTQQLYELLAIRHIEQRQDLHILSFIQHAADTIQDGTPSWPPRWYLGRPVTVFVTDLGRVWYDAAAGSKFWFAASAGHGVLHLRGLVFDAISFCSETLHKAALSLLGPMSSQITGANVLRKLSTQFIDTTPPLVYPQADRLKAFVLTLSAGRGWFINDVENDGLATHLADFAAYQNRAYDIARSVSSPSEENSQPRRDAGDGDWYRYARRAFGVCDRRRLFISKRGYLGLGPRVLQEGDLCCILYGATMPFILRRRDDHYILLGQSYIHGIMRGEAMEMLRNGELQEQTFEIH</sequence>
<protein>
    <recommendedName>
        <fullName evidence="1">Heterokaryon incompatibility domain-containing protein</fullName>
    </recommendedName>
</protein>